<evidence type="ECO:0000256" key="1">
    <source>
        <dbReference type="SAM" id="Phobius"/>
    </source>
</evidence>
<feature type="transmembrane region" description="Helical" evidence="1">
    <location>
        <begin position="7"/>
        <end position="24"/>
    </location>
</feature>
<organism evidence="2 3">
    <name type="scientific">Crenothrix polyspora</name>
    <dbReference type="NCBI Taxonomy" id="360316"/>
    <lineage>
        <taxon>Bacteria</taxon>
        <taxon>Pseudomonadati</taxon>
        <taxon>Pseudomonadota</taxon>
        <taxon>Gammaproteobacteria</taxon>
        <taxon>Methylococcales</taxon>
        <taxon>Crenotrichaceae</taxon>
        <taxon>Crenothrix</taxon>
    </lineage>
</organism>
<dbReference type="EMBL" id="FUKI01000024">
    <property type="protein sequence ID" value="SJM89742.1"/>
    <property type="molecule type" value="Genomic_DNA"/>
</dbReference>
<keyword evidence="1" id="KW-0472">Membrane</keyword>
<dbReference type="AlphaFoldDB" id="A0A1R4H0L4"/>
<name>A0A1R4H0L4_9GAMM</name>
<sequence>MMKLCTIYYFVGSAGGVTITVVLSPEVPVSPLAPALPWLP</sequence>
<evidence type="ECO:0000313" key="2">
    <source>
        <dbReference type="EMBL" id="SJM89742.1"/>
    </source>
</evidence>
<keyword evidence="1" id="KW-1133">Transmembrane helix</keyword>
<dbReference type="Proteomes" id="UP000195667">
    <property type="component" value="Unassembled WGS sequence"/>
</dbReference>
<proteinExistence type="predicted"/>
<accession>A0A1R4H0L4</accession>
<reference evidence="3" key="1">
    <citation type="submission" date="2017-02" db="EMBL/GenBank/DDBJ databases">
        <authorList>
            <person name="Daims H."/>
        </authorList>
    </citation>
    <scope>NUCLEOTIDE SEQUENCE [LARGE SCALE GENOMIC DNA]</scope>
</reference>
<protein>
    <submittedName>
        <fullName evidence="2">Uncharacterized protein</fullName>
    </submittedName>
</protein>
<gene>
    <name evidence="2" type="ORF">CRENPOLYSF1_120004</name>
</gene>
<keyword evidence="3" id="KW-1185">Reference proteome</keyword>
<keyword evidence="1" id="KW-0812">Transmembrane</keyword>
<evidence type="ECO:0000313" key="3">
    <source>
        <dbReference type="Proteomes" id="UP000195667"/>
    </source>
</evidence>